<keyword evidence="13" id="KW-1185">Reference proteome</keyword>
<feature type="region of interest" description="Disordered" evidence="11">
    <location>
        <begin position="1"/>
        <end position="51"/>
    </location>
</feature>
<dbReference type="OrthoDB" id="422086at2759"/>
<accession>A0A5E8BZN0</accession>
<keyword evidence="7 10" id="KW-0812">Transmembrane</keyword>
<dbReference type="PANTHER" id="PTHR12714">
    <property type="entry name" value="PROTEIN-S ISOPRENYLCYSTEINE O-METHYLTRANSFERASE"/>
    <property type="match status" value="1"/>
</dbReference>
<keyword evidence="6 10" id="KW-0949">S-adenosyl-L-methionine</keyword>
<keyword evidence="4 10" id="KW-0489">Methyltransferase</keyword>
<evidence type="ECO:0000256" key="6">
    <source>
        <dbReference type="ARBA" id="ARBA00022691"/>
    </source>
</evidence>
<comment type="subcellular location">
    <subcellularLocation>
        <location evidence="10">Endoplasmic reticulum membrane</location>
        <topology evidence="10">Multi-pass membrane protein</topology>
    </subcellularLocation>
    <subcellularLocation>
        <location evidence="1">Membrane</location>
        <topology evidence="1">Multi-pass membrane protein</topology>
    </subcellularLocation>
</comment>
<dbReference type="GO" id="GO:0032259">
    <property type="term" value="P:methylation"/>
    <property type="evidence" value="ECO:0007669"/>
    <property type="project" value="UniProtKB-KW"/>
</dbReference>
<keyword evidence="5" id="KW-0808">Transferase</keyword>
<evidence type="ECO:0000313" key="13">
    <source>
        <dbReference type="Proteomes" id="UP000398389"/>
    </source>
</evidence>
<sequence>MAIESPKIVAESMQEEQPSTEKRGLLAKLPTENFAETESENEELVEDSSDIKDPSEVHKLLSLLPPAAVSACTAEVSMTSFWLGGLFGACFVSTIFLFSHVISTFSIPLTAGTTVIAAYITRLPAILPWQLPAYGSILGVFHFLEYWTTAAYNPDKVSPSSFLLRNGSVYIIVHIVALAETLLERYLLTFFAPSIRLLSISTAAASYDQAFWKTPAFAFYVSLVGLVVTLLGQLLRSTAMIHAASNFSHVIMRSHHKSHELVTTGVYSVSRHPSYAGFFFWALGTQILLLNPISLILFLSLLWPFFNDRIQDEEQYLVCFFGNDYVEYRKRTPTLIPFIK</sequence>
<proteinExistence type="inferred from homology"/>
<evidence type="ECO:0000256" key="1">
    <source>
        <dbReference type="ARBA" id="ARBA00004141"/>
    </source>
</evidence>
<dbReference type="Proteomes" id="UP000398389">
    <property type="component" value="Unassembled WGS sequence"/>
</dbReference>
<feature type="compositionally biased region" description="Acidic residues" evidence="11">
    <location>
        <begin position="35"/>
        <end position="48"/>
    </location>
</feature>
<reference evidence="12 13" key="1">
    <citation type="submission" date="2019-09" db="EMBL/GenBank/DDBJ databases">
        <authorList>
            <person name="Brejova B."/>
        </authorList>
    </citation>
    <scope>NUCLEOTIDE SEQUENCE [LARGE SCALE GENOMIC DNA]</scope>
</reference>
<dbReference type="EC" id="2.1.1.100" evidence="3 10"/>
<dbReference type="PANTHER" id="PTHR12714:SF9">
    <property type="entry name" value="PROTEIN-S-ISOPRENYLCYSTEINE O-METHYLTRANSFERASE"/>
    <property type="match status" value="1"/>
</dbReference>
<comment type="catalytic activity">
    <reaction evidence="10">
        <text>[protein]-C-terminal S-[(2E,6E)-farnesyl]-L-cysteine + S-adenosyl-L-methionine = [protein]-C-terminal S-[(2E,6E)-farnesyl]-L-cysteine methyl ester + S-adenosyl-L-homocysteine</text>
        <dbReference type="Rhea" id="RHEA:21672"/>
        <dbReference type="Rhea" id="RHEA-COMP:12125"/>
        <dbReference type="Rhea" id="RHEA-COMP:12126"/>
        <dbReference type="ChEBI" id="CHEBI:57856"/>
        <dbReference type="ChEBI" id="CHEBI:59789"/>
        <dbReference type="ChEBI" id="CHEBI:90510"/>
        <dbReference type="ChEBI" id="CHEBI:90511"/>
        <dbReference type="EC" id="2.1.1.100"/>
    </reaction>
</comment>
<dbReference type="RefSeq" id="XP_031855763.1">
    <property type="nucleotide sequence ID" value="XM_031999872.1"/>
</dbReference>
<dbReference type="InterPro" id="IPR007269">
    <property type="entry name" value="ICMT_MeTrfase"/>
</dbReference>
<dbReference type="AlphaFoldDB" id="A0A5E8BZN0"/>
<feature type="transmembrane region" description="Helical" evidence="10">
    <location>
        <begin position="131"/>
        <end position="150"/>
    </location>
</feature>
<evidence type="ECO:0000313" key="12">
    <source>
        <dbReference type="EMBL" id="VVT56572.1"/>
    </source>
</evidence>
<feature type="transmembrane region" description="Helical" evidence="10">
    <location>
        <begin position="86"/>
        <end position="119"/>
    </location>
</feature>
<dbReference type="EMBL" id="CABVLU010000004">
    <property type="protein sequence ID" value="VVT56572.1"/>
    <property type="molecule type" value="Genomic_DNA"/>
</dbReference>
<dbReference type="PROSITE" id="PS51564">
    <property type="entry name" value="SAM_ICMT"/>
    <property type="match status" value="1"/>
</dbReference>
<organism evidence="12 13">
    <name type="scientific">Magnusiomyces paraingens</name>
    <dbReference type="NCBI Taxonomy" id="2606893"/>
    <lineage>
        <taxon>Eukaryota</taxon>
        <taxon>Fungi</taxon>
        <taxon>Dikarya</taxon>
        <taxon>Ascomycota</taxon>
        <taxon>Saccharomycotina</taxon>
        <taxon>Dipodascomycetes</taxon>
        <taxon>Dipodascales</taxon>
        <taxon>Dipodascaceae</taxon>
        <taxon>Magnusiomyces</taxon>
    </lineage>
</organism>
<dbReference type="GO" id="GO:0004671">
    <property type="term" value="F:protein C-terminal S-isoprenylcysteine carboxyl O-methyltransferase activity"/>
    <property type="evidence" value="ECO:0007669"/>
    <property type="project" value="UniProtKB-EC"/>
</dbReference>
<evidence type="ECO:0000256" key="3">
    <source>
        <dbReference type="ARBA" id="ARBA00012151"/>
    </source>
</evidence>
<evidence type="ECO:0000256" key="10">
    <source>
        <dbReference type="RuleBase" id="RU362022"/>
    </source>
</evidence>
<evidence type="ECO:0000256" key="9">
    <source>
        <dbReference type="ARBA" id="ARBA00023136"/>
    </source>
</evidence>
<name>A0A5E8BZN0_9ASCO</name>
<protein>
    <recommendedName>
        <fullName evidence="3 10">Protein-S-isoprenylcysteine O-methyltransferase</fullName>
        <ecNumber evidence="3 10">2.1.1.100</ecNumber>
    </recommendedName>
</protein>
<feature type="transmembrane region" description="Helical" evidence="10">
    <location>
        <begin position="278"/>
        <end position="306"/>
    </location>
</feature>
<keyword evidence="9 10" id="KW-0472">Membrane</keyword>
<dbReference type="Gene3D" id="1.20.120.1630">
    <property type="match status" value="1"/>
</dbReference>
<evidence type="ECO:0000256" key="8">
    <source>
        <dbReference type="ARBA" id="ARBA00022989"/>
    </source>
</evidence>
<keyword evidence="10" id="KW-0256">Endoplasmic reticulum</keyword>
<gene>
    <name evidence="12" type="ORF">SAPINGB_P005157</name>
</gene>
<dbReference type="Pfam" id="PF04140">
    <property type="entry name" value="ICMT"/>
    <property type="match status" value="1"/>
</dbReference>
<evidence type="ECO:0000256" key="2">
    <source>
        <dbReference type="ARBA" id="ARBA00009140"/>
    </source>
</evidence>
<feature type="transmembrane region" description="Helical" evidence="10">
    <location>
        <begin position="162"/>
        <end position="179"/>
    </location>
</feature>
<comment type="similarity">
    <text evidence="2 10">Belongs to the class VI-like SAM-binding methyltransferase superfamily. Isoprenylcysteine carboxyl methyltransferase family.</text>
</comment>
<evidence type="ECO:0000256" key="5">
    <source>
        <dbReference type="ARBA" id="ARBA00022679"/>
    </source>
</evidence>
<dbReference type="GO" id="GO:0005789">
    <property type="term" value="C:endoplasmic reticulum membrane"/>
    <property type="evidence" value="ECO:0007669"/>
    <property type="project" value="UniProtKB-SubCell"/>
</dbReference>
<evidence type="ECO:0000256" key="11">
    <source>
        <dbReference type="SAM" id="MobiDB-lite"/>
    </source>
</evidence>
<feature type="transmembrane region" description="Helical" evidence="10">
    <location>
        <begin position="217"/>
        <end position="235"/>
    </location>
</feature>
<dbReference type="GeneID" id="43583972"/>
<evidence type="ECO:0000256" key="7">
    <source>
        <dbReference type="ARBA" id="ARBA00022692"/>
    </source>
</evidence>
<keyword evidence="8 10" id="KW-1133">Transmembrane helix</keyword>
<evidence type="ECO:0000256" key="4">
    <source>
        <dbReference type="ARBA" id="ARBA00022603"/>
    </source>
</evidence>
<dbReference type="InterPro" id="IPR025770">
    <property type="entry name" value="PPMT_MeTrfase"/>
</dbReference>